<dbReference type="GO" id="GO:0016020">
    <property type="term" value="C:membrane"/>
    <property type="evidence" value="ECO:0007669"/>
    <property type="project" value="UniProtKB-SubCell"/>
</dbReference>
<evidence type="ECO:0000256" key="4">
    <source>
        <dbReference type="ARBA" id="ARBA00022692"/>
    </source>
</evidence>
<organism evidence="8">
    <name type="scientific">Timema tahoe</name>
    <dbReference type="NCBI Taxonomy" id="61484"/>
    <lineage>
        <taxon>Eukaryota</taxon>
        <taxon>Metazoa</taxon>
        <taxon>Ecdysozoa</taxon>
        <taxon>Arthropoda</taxon>
        <taxon>Hexapoda</taxon>
        <taxon>Insecta</taxon>
        <taxon>Pterygota</taxon>
        <taxon>Neoptera</taxon>
        <taxon>Polyneoptera</taxon>
        <taxon>Phasmatodea</taxon>
        <taxon>Timematodea</taxon>
        <taxon>Timematoidea</taxon>
        <taxon>Timematidae</taxon>
        <taxon>Timema</taxon>
    </lineage>
</organism>
<feature type="transmembrane region" description="Helical" evidence="7">
    <location>
        <begin position="94"/>
        <end position="115"/>
    </location>
</feature>
<comment type="subcellular location">
    <subcellularLocation>
        <location evidence="1">Membrane</location>
        <topology evidence="1">Single-pass membrane protein</topology>
    </subcellularLocation>
</comment>
<protein>
    <recommendedName>
        <fullName evidence="3">Small integral membrane protein 8</fullName>
    </recommendedName>
</protein>
<keyword evidence="6 7" id="KW-0472">Membrane</keyword>
<comment type="similarity">
    <text evidence="2">Belongs to the SMIM8 family.</text>
</comment>
<name>A0A7R9IAK3_9NEOP</name>
<dbReference type="EMBL" id="OE000418">
    <property type="protein sequence ID" value="CAD7453765.1"/>
    <property type="molecule type" value="Genomic_DNA"/>
</dbReference>
<evidence type="ECO:0000256" key="2">
    <source>
        <dbReference type="ARBA" id="ARBA00009328"/>
    </source>
</evidence>
<gene>
    <name evidence="8" type="ORF">TTEB3V08_LOCUS1889</name>
</gene>
<dbReference type="InterPro" id="IPR026686">
    <property type="entry name" value="UPF0708"/>
</dbReference>
<sequence>MAVIGSTHFHFKRVKHRLCIRSAALPTRQTRPWARDFWGRNIKKFKLFTAAPFPRGLEEWSAAHVPRGAIFLNAFLGITRYFHPIYRLRILSSVNAVIMGLGLLALSISVGYIAYMRSKYEGMGYYAAVTEDGKETFVQKKSKWD</sequence>
<reference evidence="8" key="1">
    <citation type="submission" date="2020-11" db="EMBL/GenBank/DDBJ databases">
        <authorList>
            <person name="Tran Van P."/>
        </authorList>
    </citation>
    <scope>NUCLEOTIDE SEQUENCE</scope>
</reference>
<evidence type="ECO:0000256" key="5">
    <source>
        <dbReference type="ARBA" id="ARBA00022989"/>
    </source>
</evidence>
<dbReference type="PANTHER" id="PTHR14274:SF1">
    <property type="entry name" value="SMALL INTEGRAL MEMBRANE PROTEIN 8"/>
    <property type="match status" value="1"/>
</dbReference>
<evidence type="ECO:0000256" key="6">
    <source>
        <dbReference type="ARBA" id="ARBA00023136"/>
    </source>
</evidence>
<dbReference type="Pfam" id="PF14937">
    <property type="entry name" value="DUF4500"/>
    <property type="match status" value="1"/>
</dbReference>
<evidence type="ECO:0000256" key="1">
    <source>
        <dbReference type="ARBA" id="ARBA00004167"/>
    </source>
</evidence>
<evidence type="ECO:0000256" key="7">
    <source>
        <dbReference type="SAM" id="Phobius"/>
    </source>
</evidence>
<evidence type="ECO:0000256" key="3">
    <source>
        <dbReference type="ARBA" id="ARBA00014451"/>
    </source>
</evidence>
<dbReference type="PANTHER" id="PTHR14274">
    <property type="entry name" value="SMALL INTEGRAL MEMBRANE PROTEIN 8"/>
    <property type="match status" value="1"/>
</dbReference>
<keyword evidence="5 7" id="KW-1133">Transmembrane helix</keyword>
<evidence type="ECO:0000313" key="8">
    <source>
        <dbReference type="EMBL" id="CAD7453765.1"/>
    </source>
</evidence>
<keyword evidence="4 7" id="KW-0812">Transmembrane</keyword>
<accession>A0A7R9IAK3</accession>
<proteinExistence type="inferred from homology"/>
<dbReference type="AlphaFoldDB" id="A0A7R9IAK3"/>